<evidence type="ECO:0000313" key="8">
    <source>
        <dbReference type="Proteomes" id="UP000199053"/>
    </source>
</evidence>
<dbReference type="STRING" id="246191.SAMN05660337_3321"/>
<evidence type="ECO:0000256" key="2">
    <source>
        <dbReference type="ARBA" id="ARBA00022692"/>
    </source>
</evidence>
<dbReference type="GO" id="GO:0016020">
    <property type="term" value="C:membrane"/>
    <property type="evidence" value="ECO:0007669"/>
    <property type="project" value="UniProtKB-SubCell"/>
</dbReference>
<accession>A0A1G9L7Q9</accession>
<sequence length="182" mass="19972">MEASCTQAEKMGIREYMDTLFAIMRSPAKYFESVADESGSRRALFFLMISGIFYCSVSMTYFFENSLTMGVIMMINAVFMPALGAAFSFCMISMSTRSRVPYGKVFNVYAYAGGALMVISWIPGLAMVLEPVRAVLVGIGLVKACGLGKMQAAFLVIITGVLLLIFFWTAAPLVLELRSMFG</sequence>
<feature type="transmembrane region" description="Helical" evidence="5">
    <location>
        <begin position="152"/>
        <end position="175"/>
    </location>
</feature>
<feature type="transmembrane region" description="Helical" evidence="5">
    <location>
        <begin position="69"/>
        <end position="94"/>
    </location>
</feature>
<keyword evidence="8" id="KW-1185">Reference proteome</keyword>
<evidence type="ECO:0000256" key="4">
    <source>
        <dbReference type="ARBA" id="ARBA00023136"/>
    </source>
</evidence>
<keyword evidence="2 5" id="KW-0812">Transmembrane</keyword>
<feature type="domain" description="Yip1" evidence="6">
    <location>
        <begin position="22"/>
        <end position="169"/>
    </location>
</feature>
<keyword evidence="4 5" id="KW-0472">Membrane</keyword>
<proteinExistence type="predicted"/>
<evidence type="ECO:0000313" key="7">
    <source>
        <dbReference type="EMBL" id="SDL58029.1"/>
    </source>
</evidence>
<organism evidence="7 8">
    <name type="scientific">Maridesulfovibrio ferrireducens</name>
    <dbReference type="NCBI Taxonomy" id="246191"/>
    <lineage>
        <taxon>Bacteria</taxon>
        <taxon>Pseudomonadati</taxon>
        <taxon>Thermodesulfobacteriota</taxon>
        <taxon>Desulfovibrionia</taxon>
        <taxon>Desulfovibrionales</taxon>
        <taxon>Desulfovibrionaceae</taxon>
        <taxon>Maridesulfovibrio</taxon>
    </lineage>
</organism>
<gene>
    <name evidence="7" type="ORF">SAMN05660337_3321</name>
</gene>
<evidence type="ECO:0000256" key="1">
    <source>
        <dbReference type="ARBA" id="ARBA00004141"/>
    </source>
</evidence>
<dbReference type="InterPro" id="IPR006977">
    <property type="entry name" value="Yip1_dom"/>
</dbReference>
<name>A0A1G9L7Q9_9BACT</name>
<comment type="subcellular location">
    <subcellularLocation>
        <location evidence="1">Membrane</location>
        <topology evidence="1">Multi-pass membrane protein</topology>
    </subcellularLocation>
</comment>
<dbReference type="AlphaFoldDB" id="A0A1G9L7Q9"/>
<dbReference type="RefSeq" id="WP_092163108.1">
    <property type="nucleotide sequence ID" value="NZ_FNGA01000006.1"/>
</dbReference>
<evidence type="ECO:0000256" key="3">
    <source>
        <dbReference type="ARBA" id="ARBA00022989"/>
    </source>
</evidence>
<feature type="transmembrane region" description="Helical" evidence="5">
    <location>
        <begin position="43"/>
        <end position="63"/>
    </location>
</feature>
<dbReference type="OrthoDB" id="5457334at2"/>
<keyword evidence="3 5" id="KW-1133">Transmembrane helix</keyword>
<dbReference type="Proteomes" id="UP000199053">
    <property type="component" value="Unassembled WGS sequence"/>
</dbReference>
<dbReference type="EMBL" id="FNGA01000006">
    <property type="protein sequence ID" value="SDL58029.1"/>
    <property type="molecule type" value="Genomic_DNA"/>
</dbReference>
<feature type="transmembrane region" description="Helical" evidence="5">
    <location>
        <begin position="106"/>
        <end position="129"/>
    </location>
</feature>
<evidence type="ECO:0000259" key="6">
    <source>
        <dbReference type="Pfam" id="PF04893"/>
    </source>
</evidence>
<evidence type="ECO:0000256" key="5">
    <source>
        <dbReference type="SAM" id="Phobius"/>
    </source>
</evidence>
<dbReference type="Pfam" id="PF04893">
    <property type="entry name" value="Yip1"/>
    <property type="match status" value="1"/>
</dbReference>
<reference evidence="8" key="1">
    <citation type="submission" date="2016-10" db="EMBL/GenBank/DDBJ databases">
        <authorList>
            <person name="Varghese N."/>
            <person name="Submissions S."/>
        </authorList>
    </citation>
    <scope>NUCLEOTIDE SEQUENCE [LARGE SCALE GENOMIC DNA]</scope>
    <source>
        <strain evidence="8">DSM 16995</strain>
    </source>
</reference>
<protein>
    <recommendedName>
        <fullName evidence="6">Yip1 domain-containing protein</fullName>
    </recommendedName>
</protein>